<keyword evidence="3" id="KW-1185">Reference proteome</keyword>
<evidence type="ECO:0000256" key="1">
    <source>
        <dbReference type="ARBA" id="ARBA00009740"/>
    </source>
</evidence>
<dbReference type="STRING" id="3818.A0A444YQ19"/>
<dbReference type="EMBL" id="SDMP01000016">
    <property type="protein sequence ID" value="RYR03969.1"/>
    <property type="molecule type" value="Genomic_DNA"/>
</dbReference>
<reference evidence="2 3" key="1">
    <citation type="submission" date="2019-01" db="EMBL/GenBank/DDBJ databases">
        <title>Sequencing of cultivated peanut Arachis hypogaea provides insights into genome evolution and oil improvement.</title>
        <authorList>
            <person name="Chen X."/>
        </authorList>
    </citation>
    <scope>NUCLEOTIDE SEQUENCE [LARGE SCALE GENOMIC DNA]</scope>
    <source>
        <strain evidence="3">cv. Fuhuasheng</strain>
        <tissue evidence="2">Leaves</tissue>
    </source>
</reference>
<comment type="similarity">
    <text evidence="1">Belongs to the OBAP family.</text>
</comment>
<comment type="caution">
    <text evidence="2">The sequence shown here is derived from an EMBL/GenBank/DDBJ whole genome shotgun (WGS) entry which is preliminary data.</text>
</comment>
<evidence type="ECO:0000313" key="2">
    <source>
        <dbReference type="EMBL" id="RYR03969.1"/>
    </source>
</evidence>
<dbReference type="Pfam" id="PF06884">
    <property type="entry name" value="DUF1264"/>
    <property type="match status" value="1"/>
</dbReference>
<accession>A0A444YQ19</accession>
<dbReference type="PANTHER" id="PTHR31360">
    <property type="match status" value="1"/>
</dbReference>
<protein>
    <submittedName>
        <fullName evidence="2">Uncharacterized protein</fullName>
    </submittedName>
</protein>
<evidence type="ECO:0000313" key="3">
    <source>
        <dbReference type="Proteomes" id="UP000289738"/>
    </source>
</evidence>
<organism evidence="2 3">
    <name type="scientific">Arachis hypogaea</name>
    <name type="common">Peanut</name>
    <dbReference type="NCBI Taxonomy" id="3818"/>
    <lineage>
        <taxon>Eukaryota</taxon>
        <taxon>Viridiplantae</taxon>
        <taxon>Streptophyta</taxon>
        <taxon>Embryophyta</taxon>
        <taxon>Tracheophyta</taxon>
        <taxon>Spermatophyta</taxon>
        <taxon>Magnoliopsida</taxon>
        <taxon>eudicotyledons</taxon>
        <taxon>Gunneridae</taxon>
        <taxon>Pentapetalae</taxon>
        <taxon>rosids</taxon>
        <taxon>fabids</taxon>
        <taxon>Fabales</taxon>
        <taxon>Fabaceae</taxon>
        <taxon>Papilionoideae</taxon>
        <taxon>50 kb inversion clade</taxon>
        <taxon>dalbergioids sensu lato</taxon>
        <taxon>Dalbergieae</taxon>
        <taxon>Pterocarpus clade</taxon>
        <taxon>Arachis</taxon>
    </lineage>
</organism>
<proteinExistence type="inferred from homology"/>
<gene>
    <name evidence="2" type="ORF">Ahy_B06g083463</name>
</gene>
<dbReference type="Proteomes" id="UP000289738">
    <property type="component" value="Chromosome B06"/>
</dbReference>
<dbReference type="AlphaFoldDB" id="A0A444YQ19"/>
<sequence>MLFSQGMDKFQQMVLESVVVGQLEKQTNTPKMSTAMERLAGLMSFVNQGAMMLQSLKPVKQFNHHICSFAIYSHDMSRQIETHHYCSRLNQDFLQCVVYDSDDANACLLGVEYIISDRIFEDLPDEEKKLWHSHAYEMKSCNIEDAGGVHGRVRDRNGNGEHGCNEDFDDTCDVGAVDTVSDEDTSDYGNIIGFSNQ</sequence>
<dbReference type="InterPro" id="IPR010686">
    <property type="entry name" value="OBAP-like"/>
</dbReference>
<name>A0A444YQ19_ARAHY</name>
<dbReference type="PANTHER" id="PTHR31360:SF1">
    <property type="entry name" value="OIL BODY-ASSOCIATED PROTEIN 2A"/>
    <property type="match status" value="1"/>
</dbReference>